<dbReference type="RefSeq" id="WP_279251869.1">
    <property type="nucleotide sequence ID" value="NZ_SHNP01000001.1"/>
</dbReference>
<evidence type="ECO:0000259" key="1">
    <source>
        <dbReference type="Pfam" id="PF01575"/>
    </source>
</evidence>
<dbReference type="InterPro" id="IPR002539">
    <property type="entry name" value="MaoC-like_dom"/>
</dbReference>
<dbReference type="SUPFAM" id="SSF54637">
    <property type="entry name" value="Thioesterase/thiol ester dehydrase-isomerase"/>
    <property type="match status" value="1"/>
</dbReference>
<dbReference type="InterPro" id="IPR003965">
    <property type="entry name" value="Fatty_acid_synthase"/>
</dbReference>
<dbReference type="PANTHER" id="PTHR43437">
    <property type="entry name" value="HYDROXYACYL-THIOESTER DEHYDRATASE TYPE 2, MITOCHONDRIAL-RELATED"/>
    <property type="match status" value="1"/>
</dbReference>
<accession>A0ABT3SSG0</accession>
<sequence length="158" mass="17163">MSQLSNYTFDEITIGQSADYSKTVTEQDIQMFAAVSGDVNPLHLDAEFAAGTRFGERIAHGMLTASFVSAALAMKLPGPGCIFMEQSLKFRLPVKIGDQINVTLEVVEKNERRKSISLSCKAYNAEQKLVLTGTSVVVAPTDKLSIPCPASPVFRTMD</sequence>
<dbReference type="EMBL" id="SHNP01000001">
    <property type="protein sequence ID" value="MCX2972926.1"/>
    <property type="molecule type" value="Genomic_DNA"/>
</dbReference>
<organism evidence="2 3">
    <name type="scientific">Candidatus Seongchinamella marina</name>
    <dbReference type="NCBI Taxonomy" id="2518990"/>
    <lineage>
        <taxon>Bacteria</taxon>
        <taxon>Pseudomonadati</taxon>
        <taxon>Pseudomonadota</taxon>
        <taxon>Gammaproteobacteria</taxon>
        <taxon>Cellvibrionales</taxon>
        <taxon>Halieaceae</taxon>
        <taxon>Seongchinamella</taxon>
    </lineage>
</organism>
<reference evidence="2" key="1">
    <citation type="submission" date="2019-02" db="EMBL/GenBank/DDBJ databases">
        <authorList>
            <person name="Li S.-H."/>
        </authorList>
    </citation>
    <scope>NUCLEOTIDE SEQUENCE</scope>
    <source>
        <strain evidence="2">IMCC8485</strain>
    </source>
</reference>
<name>A0ABT3SSG0_9GAMM</name>
<dbReference type="InterPro" id="IPR029069">
    <property type="entry name" value="HotDog_dom_sf"/>
</dbReference>
<evidence type="ECO:0000313" key="2">
    <source>
        <dbReference type="EMBL" id="MCX2972926.1"/>
    </source>
</evidence>
<keyword evidence="3" id="KW-1185">Reference proteome</keyword>
<dbReference type="PRINTS" id="PR01483">
    <property type="entry name" value="FASYNTHASE"/>
</dbReference>
<feature type="domain" description="MaoC-like" evidence="1">
    <location>
        <begin position="15"/>
        <end position="117"/>
    </location>
</feature>
<proteinExistence type="predicted"/>
<dbReference type="Gene3D" id="3.10.129.10">
    <property type="entry name" value="Hotdog Thioesterase"/>
    <property type="match status" value="1"/>
</dbReference>
<protein>
    <submittedName>
        <fullName evidence="2">MaoC family dehydratase</fullName>
    </submittedName>
</protein>
<dbReference type="Proteomes" id="UP001143307">
    <property type="component" value="Unassembled WGS sequence"/>
</dbReference>
<dbReference type="PANTHER" id="PTHR43437:SF3">
    <property type="entry name" value="HYDROXYACYL-THIOESTER DEHYDRATASE TYPE 2, MITOCHONDRIAL"/>
    <property type="match status" value="1"/>
</dbReference>
<dbReference type="InterPro" id="IPR050965">
    <property type="entry name" value="UPF0336/Enoyl-CoA_hydratase"/>
</dbReference>
<dbReference type="Pfam" id="PF01575">
    <property type="entry name" value="MaoC_dehydratas"/>
    <property type="match status" value="1"/>
</dbReference>
<comment type="caution">
    <text evidence="2">The sequence shown here is derived from an EMBL/GenBank/DDBJ whole genome shotgun (WGS) entry which is preliminary data.</text>
</comment>
<dbReference type="CDD" id="cd03449">
    <property type="entry name" value="R_hydratase"/>
    <property type="match status" value="1"/>
</dbReference>
<gene>
    <name evidence="2" type="ORF">EYC87_04910</name>
</gene>
<evidence type="ECO:0000313" key="3">
    <source>
        <dbReference type="Proteomes" id="UP001143307"/>
    </source>
</evidence>